<dbReference type="GO" id="GO:0003995">
    <property type="term" value="F:acyl-CoA dehydrogenase activity"/>
    <property type="evidence" value="ECO:0007669"/>
    <property type="project" value="TreeGrafter"/>
</dbReference>
<evidence type="ECO:0000256" key="2">
    <source>
        <dbReference type="ARBA" id="ARBA00009347"/>
    </source>
</evidence>
<comment type="cofactor">
    <cofactor evidence="1 6">
        <name>FAD</name>
        <dbReference type="ChEBI" id="CHEBI:57692"/>
    </cofactor>
</comment>
<feature type="domain" description="Acyl-CoA dehydrogenase/oxidase C-terminal" evidence="7">
    <location>
        <begin position="230"/>
        <end position="377"/>
    </location>
</feature>
<dbReference type="InterPro" id="IPR036250">
    <property type="entry name" value="AcylCo_DH-like_C"/>
</dbReference>
<gene>
    <name evidence="10" type="ORF">A2Y62_09850</name>
</gene>
<evidence type="ECO:0000259" key="8">
    <source>
        <dbReference type="Pfam" id="PF02770"/>
    </source>
</evidence>
<dbReference type="FunFam" id="2.40.110.10:FF:000001">
    <property type="entry name" value="Acyl-CoA dehydrogenase, mitochondrial"/>
    <property type="match status" value="1"/>
</dbReference>
<proteinExistence type="inferred from homology"/>
<evidence type="ECO:0000256" key="4">
    <source>
        <dbReference type="ARBA" id="ARBA00022827"/>
    </source>
</evidence>
<name>A0A1F5V796_9BACT</name>
<keyword evidence="5 6" id="KW-0560">Oxidoreductase</keyword>
<dbReference type="STRING" id="1817863.A2Y62_09850"/>
<organism evidence="10 11">
    <name type="scientific">Candidatus Fischerbacteria bacterium RBG_13_37_8</name>
    <dbReference type="NCBI Taxonomy" id="1817863"/>
    <lineage>
        <taxon>Bacteria</taxon>
        <taxon>Candidatus Fischeribacteriota</taxon>
    </lineage>
</organism>
<dbReference type="Pfam" id="PF02770">
    <property type="entry name" value="Acyl-CoA_dh_M"/>
    <property type="match status" value="1"/>
</dbReference>
<dbReference type="EMBL" id="MFGW01000232">
    <property type="protein sequence ID" value="OGF58791.1"/>
    <property type="molecule type" value="Genomic_DNA"/>
</dbReference>
<dbReference type="Gene3D" id="1.10.540.10">
    <property type="entry name" value="Acyl-CoA dehydrogenase/oxidase, N-terminal domain"/>
    <property type="match status" value="1"/>
</dbReference>
<dbReference type="Pfam" id="PF02771">
    <property type="entry name" value="Acyl-CoA_dh_N"/>
    <property type="match status" value="1"/>
</dbReference>
<dbReference type="PANTHER" id="PTHR43884">
    <property type="entry name" value="ACYL-COA DEHYDROGENASE"/>
    <property type="match status" value="1"/>
</dbReference>
<dbReference type="InterPro" id="IPR006091">
    <property type="entry name" value="Acyl-CoA_Oxase/DH_mid-dom"/>
</dbReference>
<feature type="domain" description="Acyl-CoA oxidase/dehydrogenase middle" evidence="8">
    <location>
        <begin position="123"/>
        <end position="217"/>
    </location>
</feature>
<evidence type="ECO:0000313" key="10">
    <source>
        <dbReference type="EMBL" id="OGF58791.1"/>
    </source>
</evidence>
<dbReference type="InterPro" id="IPR046373">
    <property type="entry name" value="Acyl-CoA_Oxase/DH_mid-dom_sf"/>
</dbReference>
<sequence>MDFKFTDEQEFFRASVRDAVDRLIRPKIQEIDEADDFPMELWKEFAQLGYLGLRHPEQYGGLESDVITSMIFYEELARGSCGFAMSVTMQILMGTYFIGRFANEEIKQRVLVPAIKGEKIGTICFTEDQSGSDLAGTRTTAVKRDNGWLINGRKMWITNGPICDFCTVLATVDPSKGLDGLSFFLVEKGTDGFSCGQLIHKLGSHGSVTGELIFDNVFVPDENLLGEGAGNGMKYTTDILNEVRVMTALMACAIADEAIIDARKFAQQRVAFGSAISKYQLIRAKFANHWAWYEAARLLAYKAAWMIQEGIECQYECMLAKMFATEMCLSAVDEATRIYGGNSFAMEYPPQRFFRDARFLLFGGGCHEVLQNAIGAAFLRRGSTSK</sequence>
<evidence type="ECO:0000256" key="6">
    <source>
        <dbReference type="RuleBase" id="RU362125"/>
    </source>
</evidence>
<dbReference type="PANTHER" id="PTHR43884:SF12">
    <property type="entry name" value="ISOVALERYL-COA DEHYDROGENASE, MITOCHONDRIAL-RELATED"/>
    <property type="match status" value="1"/>
</dbReference>
<dbReference type="SUPFAM" id="SSF56645">
    <property type="entry name" value="Acyl-CoA dehydrogenase NM domain-like"/>
    <property type="match status" value="1"/>
</dbReference>
<dbReference type="InterPro" id="IPR009100">
    <property type="entry name" value="AcylCoA_DH/oxidase_NM_dom_sf"/>
</dbReference>
<dbReference type="SUPFAM" id="SSF47203">
    <property type="entry name" value="Acyl-CoA dehydrogenase C-terminal domain-like"/>
    <property type="match status" value="1"/>
</dbReference>
<protein>
    <recommendedName>
        <fullName evidence="12">Acyl-CoA dehydrogenase</fullName>
    </recommendedName>
</protein>
<evidence type="ECO:0000256" key="1">
    <source>
        <dbReference type="ARBA" id="ARBA00001974"/>
    </source>
</evidence>
<dbReference type="GO" id="GO:0050660">
    <property type="term" value="F:flavin adenine dinucleotide binding"/>
    <property type="evidence" value="ECO:0007669"/>
    <property type="project" value="InterPro"/>
</dbReference>
<reference evidence="10 11" key="1">
    <citation type="journal article" date="2016" name="Nat. Commun.">
        <title>Thousands of microbial genomes shed light on interconnected biogeochemical processes in an aquifer system.</title>
        <authorList>
            <person name="Anantharaman K."/>
            <person name="Brown C.T."/>
            <person name="Hug L.A."/>
            <person name="Sharon I."/>
            <person name="Castelle C.J."/>
            <person name="Probst A.J."/>
            <person name="Thomas B.C."/>
            <person name="Singh A."/>
            <person name="Wilkins M.J."/>
            <person name="Karaoz U."/>
            <person name="Brodie E.L."/>
            <person name="Williams K.H."/>
            <person name="Hubbard S.S."/>
            <person name="Banfield J.F."/>
        </authorList>
    </citation>
    <scope>NUCLEOTIDE SEQUENCE [LARGE SCALE GENOMIC DNA]</scope>
</reference>
<evidence type="ECO:0000259" key="9">
    <source>
        <dbReference type="Pfam" id="PF02771"/>
    </source>
</evidence>
<dbReference type="Gene3D" id="1.20.140.10">
    <property type="entry name" value="Butyryl-CoA Dehydrogenase, subunit A, domain 3"/>
    <property type="match status" value="1"/>
</dbReference>
<dbReference type="AlphaFoldDB" id="A0A1F5V796"/>
<evidence type="ECO:0000259" key="7">
    <source>
        <dbReference type="Pfam" id="PF00441"/>
    </source>
</evidence>
<accession>A0A1F5V796</accession>
<dbReference type="InterPro" id="IPR013786">
    <property type="entry name" value="AcylCoA_DH/ox_N"/>
</dbReference>
<feature type="domain" description="Acyl-CoA dehydrogenase/oxidase N-terminal" evidence="9">
    <location>
        <begin position="6"/>
        <end position="118"/>
    </location>
</feature>
<dbReference type="Gene3D" id="2.40.110.10">
    <property type="entry name" value="Butyryl-CoA Dehydrogenase, subunit A, domain 2"/>
    <property type="match status" value="1"/>
</dbReference>
<evidence type="ECO:0000256" key="5">
    <source>
        <dbReference type="ARBA" id="ARBA00023002"/>
    </source>
</evidence>
<comment type="caution">
    <text evidence="10">The sequence shown here is derived from an EMBL/GenBank/DDBJ whole genome shotgun (WGS) entry which is preliminary data.</text>
</comment>
<dbReference type="PIRSF" id="PIRSF016578">
    <property type="entry name" value="HsaA"/>
    <property type="match status" value="1"/>
</dbReference>
<evidence type="ECO:0008006" key="12">
    <source>
        <dbReference type="Google" id="ProtNLM"/>
    </source>
</evidence>
<dbReference type="Proteomes" id="UP000178943">
    <property type="component" value="Unassembled WGS sequence"/>
</dbReference>
<dbReference type="Pfam" id="PF00441">
    <property type="entry name" value="Acyl-CoA_dh_1"/>
    <property type="match status" value="1"/>
</dbReference>
<keyword evidence="4 6" id="KW-0274">FAD</keyword>
<dbReference type="InterPro" id="IPR009075">
    <property type="entry name" value="AcylCo_DH/oxidase_C"/>
</dbReference>
<evidence type="ECO:0000313" key="11">
    <source>
        <dbReference type="Proteomes" id="UP000178943"/>
    </source>
</evidence>
<evidence type="ECO:0000256" key="3">
    <source>
        <dbReference type="ARBA" id="ARBA00022630"/>
    </source>
</evidence>
<keyword evidence="3 6" id="KW-0285">Flavoprotein</keyword>
<dbReference type="InterPro" id="IPR037069">
    <property type="entry name" value="AcylCoA_DH/ox_N_sf"/>
</dbReference>
<comment type="similarity">
    <text evidence="2 6">Belongs to the acyl-CoA dehydrogenase family.</text>
</comment>